<dbReference type="Proteomes" id="UP000249013">
    <property type="component" value="Chromosome 1"/>
</dbReference>
<dbReference type="EMBL" id="LQOF01000377">
    <property type="protein sequence ID" value="KXT65511.1"/>
    <property type="molecule type" value="Genomic_DNA"/>
</dbReference>
<evidence type="ECO:0000259" key="8">
    <source>
        <dbReference type="Pfam" id="PF02608"/>
    </source>
</evidence>
<dbReference type="EMBL" id="FPBN01000003">
    <property type="protein sequence ID" value="SFU64279.1"/>
    <property type="molecule type" value="Genomic_DNA"/>
</dbReference>
<dbReference type="OMA" id="DHSFNQA"/>
<dbReference type="PROSITE" id="PS51257">
    <property type="entry name" value="PROKAR_LIPOPROTEIN"/>
    <property type="match status" value="1"/>
</dbReference>
<dbReference type="Proteomes" id="UP000182712">
    <property type="component" value="Unassembled WGS sequence"/>
</dbReference>
<reference evidence="9 15" key="1">
    <citation type="submission" date="2014-02" db="EMBL/GenBank/DDBJ databases">
        <authorList>
            <person name="Manrique M."/>
        </authorList>
    </citation>
    <scope>NUCLEOTIDE SEQUENCE [LARGE SCALE GENOMIC DNA]</scope>
    <source>
        <strain evidence="9 15">LMG17956</strain>
    </source>
</reference>
<comment type="similarity">
    <text evidence="2">Belongs to the BMP lipoprotein family.</text>
</comment>
<dbReference type="PANTHER" id="PTHR34296">
    <property type="entry name" value="TRANSCRIPTIONAL ACTIVATOR PROTEIN MED"/>
    <property type="match status" value="1"/>
</dbReference>
<dbReference type="GO" id="GO:0005886">
    <property type="term" value="C:plasma membrane"/>
    <property type="evidence" value="ECO:0007669"/>
    <property type="project" value="UniProtKB-SubCell"/>
</dbReference>
<keyword evidence="14" id="KW-0762">Sugar transport</keyword>
<accession>A0A060RIL6</accession>
<dbReference type="Proteomes" id="UP000071927">
    <property type="component" value="Unassembled WGS sequence"/>
</dbReference>
<keyword evidence="6" id="KW-0449">Lipoprotein</keyword>
<evidence type="ECO:0000313" key="12">
    <source>
        <dbReference type="EMBL" id="SER33363.1"/>
    </source>
</evidence>
<sequence length="354" mass="37260">MNKKIVGLGLAAVATLALGACSRSNSSSSSSDSSVKAAIVTDTGGVDDKSFNQSAWEGLQAWGKENDLTKDTDYTYFQSDSESDYATNLDSAVSNGYNLIFAIGYNLHDAVEEAAPENEDVNYVIIDDTVSDQDNVESVLFADNEGAYLAGIAAAMQTKTKHVGFVGGVESDTITRFEAGFKAGVASVDSSIKVDVQYVGSYSDSAKGKTIAATMYAGGADVIYHAAGGSGTGVFSQAKEINEKLTADSDQKVWVIGVDRDQSEEGDYTSSDNVDSNFVLTSTIKEVGQVVQDISNEQLKGEKFNGNTTKTYGLADGGVDVVTDNLSDSIKEAVETAKQKIIDGEITVDDGLSD</sequence>
<evidence type="ECO:0000313" key="19">
    <source>
        <dbReference type="Proteomes" id="UP000183629"/>
    </source>
</evidence>
<evidence type="ECO:0000313" key="20">
    <source>
        <dbReference type="Proteomes" id="UP000249013"/>
    </source>
</evidence>
<dbReference type="InterPro" id="IPR028082">
    <property type="entry name" value="Peripla_BP_I"/>
</dbReference>
<name>A0A060RIL6_9STRE</name>
<dbReference type="InterPro" id="IPR003760">
    <property type="entry name" value="PnrA-like"/>
</dbReference>
<evidence type="ECO:0000313" key="13">
    <source>
        <dbReference type="EMBL" id="SFU64279.1"/>
    </source>
</evidence>
<evidence type="ECO:0000256" key="4">
    <source>
        <dbReference type="ARBA" id="ARBA00022729"/>
    </source>
</evidence>
<dbReference type="RefSeq" id="WP_009854242.1">
    <property type="nucleotide sequence ID" value="NZ_CP054015.1"/>
</dbReference>
<evidence type="ECO:0000256" key="1">
    <source>
        <dbReference type="ARBA" id="ARBA00004193"/>
    </source>
</evidence>
<reference evidence="19" key="5">
    <citation type="submission" date="2016-10" db="EMBL/GenBank/DDBJ databases">
        <authorList>
            <person name="Varghese N."/>
            <person name="Submissions S."/>
        </authorList>
    </citation>
    <scope>NUCLEOTIDE SEQUENCE [LARGE SCALE GENOMIC DNA]</scope>
    <source>
        <strain evidence="19">LMG 15572</strain>
    </source>
</reference>
<dbReference type="Proteomes" id="UP000183629">
    <property type="component" value="Unassembled WGS sequence"/>
</dbReference>
<evidence type="ECO:0000313" key="14">
    <source>
        <dbReference type="EMBL" id="SQG79472.1"/>
    </source>
</evidence>
<keyword evidence="14" id="KW-0813">Transport</keyword>
<keyword evidence="5" id="KW-0472">Membrane</keyword>
<dbReference type="Gene3D" id="3.40.50.2300">
    <property type="match status" value="2"/>
</dbReference>
<feature type="domain" description="ABC transporter substrate-binding protein PnrA-like" evidence="8">
    <location>
        <begin position="38"/>
        <end position="349"/>
    </location>
</feature>
<protein>
    <submittedName>
        <fullName evidence="10">Nucleoside-binding protein</fullName>
    </submittedName>
    <submittedName>
        <fullName evidence="9">Putative ABC transporter, substrat-binding protei n</fullName>
    </submittedName>
    <submittedName>
        <fullName evidence="14">Simple sugar transport system substrate-binding protein</fullName>
    </submittedName>
</protein>
<gene>
    <name evidence="14" type="primary">tmpC</name>
    <name evidence="9" type="ORF">BN963_SGAL_02003</name>
    <name evidence="14" type="ORF">NCTC13773_01281</name>
    <name evidence="12" type="ORF">SAMN04487840_10320</name>
    <name evidence="13" type="ORF">SAMN05660328_103317</name>
    <name evidence="10" type="ORF">SGADD02_01890</name>
    <name evidence="11" type="ORF">SGADD03_01576</name>
</gene>
<comment type="subcellular location">
    <subcellularLocation>
        <location evidence="1">Cell membrane</location>
        <topology evidence="1">Lipid-anchor</topology>
    </subcellularLocation>
</comment>
<dbReference type="Pfam" id="PF02608">
    <property type="entry name" value="Bmp"/>
    <property type="match status" value="1"/>
</dbReference>
<dbReference type="GeneID" id="57922217"/>
<dbReference type="EMBL" id="LQXV01000279">
    <property type="protein sequence ID" value="KXU05967.1"/>
    <property type="molecule type" value="Genomic_DNA"/>
</dbReference>
<dbReference type="Proteomes" id="UP000070198">
    <property type="component" value="Unassembled WGS sequence"/>
</dbReference>
<reference evidence="16 17" key="3">
    <citation type="submission" date="2016-01" db="EMBL/GenBank/DDBJ databases">
        <title>Highly variable Streptococcus oralis are common among viridans streptococci isolated from primates.</title>
        <authorList>
            <person name="Denapaite D."/>
            <person name="Rieger M."/>
            <person name="Koendgen S."/>
            <person name="Brueckner R."/>
            <person name="Ochigava I."/>
            <person name="Kappeler P."/>
            <person name="Maetz-Rensing K."/>
            <person name="Leendertz F."/>
            <person name="Hakenbeck R."/>
        </authorList>
    </citation>
    <scope>NUCLEOTIDE SEQUENCE [LARGE SCALE GENOMIC DNA]</scope>
    <source>
        <strain evidence="10 16">DD02</strain>
        <strain evidence="11 17">DD03</strain>
    </source>
</reference>
<feature type="chain" id="PRO_5044537891" evidence="7">
    <location>
        <begin position="20"/>
        <end position="354"/>
    </location>
</feature>
<evidence type="ECO:0000256" key="3">
    <source>
        <dbReference type="ARBA" id="ARBA00022475"/>
    </source>
</evidence>
<reference evidence="12 18" key="4">
    <citation type="submission" date="2016-10" db="EMBL/GenBank/DDBJ databases">
        <authorList>
            <person name="de Groot N.N."/>
        </authorList>
    </citation>
    <scope>NUCLEOTIDE SEQUENCE [LARGE SCALE GENOMIC DNA]</scope>
    <source>
        <strain evidence="13">LMG 15572</strain>
        <strain evidence="12 18">VTM2R47</strain>
    </source>
</reference>
<dbReference type="PATRIC" id="fig|315405.11.peg.2206"/>
<evidence type="ECO:0000313" key="18">
    <source>
        <dbReference type="Proteomes" id="UP000182712"/>
    </source>
</evidence>
<feature type="signal peptide" evidence="7">
    <location>
        <begin position="1"/>
        <end position="19"/>
    </location>
</feature>
<dbReference type="AlphaFoldDB" id="A0A060RIL6"/>
<dbReference type="InterPro" id="IPR050957">
    <property type="entry name" value="BMP_lipoprotein"/>
</dbReference>
<reference evidence="9 15" key="2">
    <citation type="submission" date="2014-05" db="EMBL/GenBank/DDBJ databases">
        <title>Genome sequence of Streptococcus gallolyticus.</title>
        <authorList>
            <person name="Del Campo R."/>
        </authorList>
    </citation>
    <scope>NUCLEOTIDE SEQUENCE [LARGE SCALE GENOMIC DNA]</scope>
    <source>
        <strain evidence="9 15">LMG17956</strain>
    </source>
</reference>
<organism evidence="9 15">
    <name type="scientific">Streptococcus gallolyticus</name>
    <dbReference type="NCBI Taxonomy" id="315405"/>
    <lineage>
        <taxon>Bacteria</taxon>
        <taxon>Bacillati</taxon>
        <taxon>Bacillota</taxon>
        <taxon>Bacilli</taxon>
        <taxon>Lactobacillales</taxon>
        <taxon>Streptococcaceae</taxon>
        <taxon>Streptococcus</taxon>
    </lineage>
</organism>
<dbReference type="Proteomes" id="UP000027584">
    <property type="component" value="Unassembled WGS sequence"/>
</dbReference>
<keyword evidence="19" id="KW-1185">Reference proteome</keyword>
<dbReference type="EMBL" id="CCBC010000205">
    <property type="protein sequence ID" value="CDO18796.1"/>
    <property type="molecule type" value="Genomic_DNA"/>
</dbReference>
<evidence type="ECO:0000256" key="5">
    <source>
        <dbReference type="ARBA" id="ARBA00023136"/>
    </source>
</evidence>
<reference evidence="14 20" key="6">
    <citation type="submission" date="2018-06" db="EMBL/GenBank/DDBJ databases">
        <authorList>
            <consortium name="Pathogen Informatics"/>
            <person name="Doyle S."/>
        </authorList>
    </citation>
    <scope>NUCLEOTIDE SEQUENCE [LARGE SCALE GENOMIC DNA]</scope>
    <source>
        <strain evidence="14 20">NCTC13773</strain>
    </source>
</reference>
<evidence type="ECO:0000313" key="9">
    <source>
        <dbReference type="EMBL" id="CDO18796.1"/>
    </source>
</evidence>
<dbReference type="PANTHER" id="PTHR34296:SF2">
    <property type="entry name" value="ABC TRANSPORTER GUANOSINE-BINDING PROTEIN NUPN"/>
    <property type="match status" value="1"/>
</dbReference>
<dbReference type="EMBL" id="FOGM01000003">
    <property type="protein sequence ID" value="SER33363.1"/>
    <property type="molecule type" value="Genomic_DNA"/>
</dbReference>
<evidence type="ECO:0000256" key="2">
    <source>
        <dbReference type="ARBA" id="ARBA00008610"/>
    </source>
</evidence>
<evidence type="ECO:0000313" key="15">
    <source>
        <dbReference type="Proteomes" id="UP000027584"/>
    </source>
</evidence>
<dbReference type="CDD" id="cd06354">
    <property type="entry name" value="PBP1_PrnA-like"/>
    <property type="match status" value="1"/>
</dbReference>
<evidence type="ECO:0000313" key="16">
    <source>
        <dbReference type="Proteomes" id="UP000070198"/>
    </source>
</evidence>
<evidence type="ECO:0000313" key="17">
    <source>
        <dbReference type="Proteomes" id="UP000071927"/>
    </source>
</evidence>
<evidence type="ECO:0000256" key="7">
    <source>
        <dbReference type="SAM" id="SignalP"/>
    </source>
</evidence>
<evidence type="ECO:0000313" key="10">
    <source>
        <dbReference type="EMBL" id="KXT65511.1"/>
    </source>
</evidence>
<evidence type="ECO:0000256" key="6">
    <source>
        <dbReference type="ARBA" id="ARBA00023288"/>
    </source>
</evidence>
<keyword evidence="4 7" id="KW-0732">Signal</keyword>
<proteinExistence type="inferred from homology"/>
<keyword evidence="3" id="KW-1003">Cell membrane</keyword>
<dbReference type="EMBL" id="LS483409">
    <property type="protein sequence ID" value="SQG79472.1"/>
    <property type="molecule type" value="Genomic_DNA"/>
</dbReference>
<dbReference type="SUPFAM" id="SSF53822">
    <property type="entry name" value="Periplasmic binding protein-like I"/>
    <property type="match status" value="1"/>
</dbReference>
<evidence type="ECO:0000313" key="11">
    <source>
        <dbReference type="EMBL" id="KXU05967.1"/>
    </source>
</evidence>